<dbReference type="Pfam" id="PF02879">
    <property type="entry name" value="PGM_PMM_II"/>
    <property type="match status" value="1"/>
</dbReference>
<evidence type="ECO:0000259" key="6">
    <source>
        <dbReference type="Pfam" id="PF00483"/>
    </source>
</evidence>
<accession>A0A9D6YT85</accession>
<dbReference type="Gene3D" id="3.40.120.10">
    <property type="entry name" value="Alpha-D-Glucose-1,6-Bisphosphate, subunit A, domain 3"/>
    <property type="match status" value="3"/>
</dbReference>
<dbReference type="Pfam" id="PF02878">
    <property type="entry name" value="PGM_PMM_I"/>
    <property type="match status" value="1"/>
</dbReference>
<sequence length="681" mass="75272">MKAVVLAGGFGTRLHPLTVNRPKPMVPVANCPLMEYVIYLLRKHKFKDIVVLLYHQPEIIKEYFGDGSKFGVSLSYIEAKEDYGTAGAVRFAAQNFKDTFLVISADLVTNFNLEEAVKFHKEKLAVATMVLTHVANPLPYGIVFLDKAGRIRRFLEKPSWGEVFSDTINCGIYLLEPSALNYVSPEQTFDFSRDLFPLLLSESLPLYGYVAEGLWKDIGNLTEYSKAHCGVFEGKAMQISKKAVISPSAQLTGGGIIGDKTVVGDEAVLNDVSIGKNCSIGRGAYLRQSVIWDNVSIGSEARLERVIIADGTVISDRCNLEEGVVIGEKCNVGRDANVKPYVKIWPSRVIEEGATVSRSMVWRERWSRGIFGPYGVTGLCNVEMTPEFAASLGAAYGSILGKGSYITTSRDSHKASRMIYRALVSGVLSSGVNVSNLEMIPVPVNRYEMKALKSRGGFHVRKSPYDPEVIDLKFFDENGMDISSSREKKIERLFFGEEFQRLGIEEVGELTFPFHRVAEYYKEGVLNCLDREALQRARLKVVVDYAYSSASQIFPSILGELGVEAIALNAHIDETKITKTRTVFERGLSQLSNIVKSLDADLGIMLDTGAEKIFLCDEKGKVLCGDLELAVMTILRTMLMKKAQIAVSVKASRVIDGIARKNGAKVIRTKTSSRDMMEVSA</sequence>
<evidence type="ECO:0000313" key="11">
    <source>
        <dbReference type="Proteomes" id="UP000808761"/>
    </source>
</evidence>
<dbReference type="EMBL" id="JACRKR010000144">
    <property type="protein sequence ID" value="MBI5078962.1"/>
    <property type="molecule type" value="Genomic_DNA"/>
</dbReference>
<comment type="similarity">
    <text evidence="2">Belongs to the phosphohexose mutase family.</text>
</comment>
<evidence type="ECO:0000313" key="10">
    <source>
        <dbReference type="EMBL" id="MBI5078962.1"/>
    </source>
</evidence>
<dbReference type="InterPro" id="IPR005835">
    <property type="entry name" value="NTP_transferase_dom"/>
</dbReference>
<name>A0A9D6YT85_UNCSA</name>
<keyword evidence="10" id="KW-0808">Transferase</keyword>
<comment type="subcellular location">
    <subcellularLocation>
        <location evidence="1">Cytoplasm</location>
        <location evidence="1">Cytosol</location>
    </subcellularLocation>
</comment>
<dbReference type="InterPro" id="IPR050486">
    <property type="entry name" value="Mannose-1P_guanyltransferase"/>
</dbReference>
<dbReference type="SUPFAM" id="SSF53738">
    <property type="entry name" value="Phosphoglucomutase, first 3 domains"/>
    <property type="match status" value="2"/>
</dbReference>
<dbReference type="InterPro" id="IPR005845">
    <property type="entry name" value="A-D-PHexomutase_a/b/a-II"/>
</dbReference>
<organism evidence="10 11">
    <name type="scientific">Candidatus Saganbacteria bacterium</name>
    <dbReference type="NCBI Taxonomy" id="2575572"/>
    <lineage>
        <taxon>Bacteria</taxon>
        <taxon>Bacillati</taxon>
        <taxon>Saganbacteria</taxon>
    </lineage>
</organism>
<keyword evidence="3" id="KW-0963">Cytoplasm</keyword>
<evidence type="ECO:0000259" key="7">
    <source>
        <dbReference type="Pfam" id="PF02878"/>
    </source>
</evidence>
<dbReference type="GO" id="GO:0016868">
    <property type="term" value="F:intramolecular phosphotransferase activity"/>
    <property type="evidence" value="ECO:0007669"/>
    <property type="project" value="InterPro"/>
</dbReference>
<comment type="caution">
    <text evidence="10">The sequence shown here is derived from an EMBL/GenBank/DDBJ whole genome shotgun (WGS) entry which is preliminary data.</text>
</comment>
<feature type="non-terminal residue" evidence="10">
    <location>
        <position position="681"/>
    </location>
</feature>
<feature type="domain" description="Nucleotidyl transferase" evidence="6">
    <location>
        <begin position="2"/>
        <end position="229"/>
    </location>
</feature>
<dbReference type="GO" id="GO:0005975">
    <property type="term" value="P:carbohydrate metabolic process"/>
    <property type="evidence" value="ECO:0007669"/>
    <property type="project" value="InterPro"/>
</dbReference>
<dbReference type="AlphaFoldDB" id="A0A9D6YT85"/>
<protein>
    <submittedName>
        <fullName evidence="10">NTP transferase domain-containing protein</fullName>
    </submittedName>
</protein>
<evidence type="ECO:0000259" key="9">
    <source>
        <dbReference type="Pfam" id="PF25084"/>
    </source>
</evidence>
<dbReference type="PANTHER" id="PTHR22572">
    <property type="entry name" value="SUGAR-1-PHOSPHATE GUANYL TRANSFERASE"/>
    <property type="match status" value="1"/>
</dbReference>
<evidence type="ECO:0000256" key="5">
    <source>
        <dbReference type="ARBA" id="ARBA00022917"/>
    </source>
</evidence>
<dbReference type="Gene3D" id="2.160.10.10">
    <property type="entry name" value="Hexapeptide repeat proteins"/>
    <property type="match status" value="1"/>
</dbReference>
<feature type="domain" description="Alpha-D-phosphohexomutase alpha/beta/alpha" evidence="7">
    <location>
        <begin position="370"/>
        <end position="500"/>
    </location>
</feature>
<dbReference type="Gene3D" id="3.90.550.10">
    <property type="entry name" value="Spore Coat Polysaccharide Biosynthesis Protein SpsA, Chain A"/>
    <property type="match status" value="1"/>
</dbReference>
<evidence type="ECO:0000256" key="4">
    <source>
        <dbReference type="ARBA" id="ARBA00022540"/>
    </source>
</evidence>
<keyword evidence="4" id="KW-0396">Initiation factor</keyword>
<feature type="domain" description="EIF2B subunit epsilon/gamma LbH" evidence="9">
    <location>
        <begin position="240"/>
        <end position="337"/>
    </location>
</feature>
<dbReference type="SUPFAM" id="SSF51161">
    <property type="entry name" value="Trimeric LpxA-like enzymes"/>
    <property type="match status" value="1"/>
</dbReference>
<dbReference type="Proteomes" id="UP000808761">
    <property type="component" value="Unassembled WGS sequence"/>
</dbReference>
<dbReference type="Pfam" id="PF00483">
    <property type="entry name" value="NTP_transferase"/>
    <property type="match status" value="1"/>
</dbReference>
<dbReference type="InterPro" id="IPR011004">
    <property type="entry name" value="Trimer_LpxA-like_sf"/>
</dbReference>
<gene>
    <name evidence="10" type="ORF">HZB08_02965</name>
</gene>
<reference evidence="10" key="1">
    <citation type="submission" date="2020-07" db="EMBL/GenBank/DDBJ databases">
        <title>Huge and variable diversity of episymbiotic CPR bacteria and DPANN archaea in groundwater ecosystems.</title>
        <authorList>
            <person name="He C.Y."/>
            <person name="Keren R."/>
            <person name="Whittaker M."/>
            <person name="Farag I.F."/>
            <person name="Doudna J."/>
            <person name="Cate J.H.D."/>
            <person name="Banfield J.F."/>
        </authorList>
    </citation>
    <scope>NUCLEOTIDE SEQUENCE</scope>
    <source>
        <strain evidence="10">NC_groundwater_1860_Pr3_B-0.1um_51_7</strain>
    </source>
</reference>
<dbReference type="InterPro" id="IPR029044">
    <property type="entry name" value="Nucleotide-diphossugar_trans"/>
</dbReference>
<dbReference type="InterPro" id="IPR005844">
    <property type="entry name" value="A-D-PHexomutase_a/b/a-I"/>
</dbReference>
<dbReference type="GO" id="GO:0016740">
    <property type="term" value="F:transferase activity"/>
    <property type="evidence" value="ECO:0007669"/>
    <property type="project" value="UniProtKB-KW"/>
</dbReference>
<feature type="domain" description="Alpha-D-phosphohexomutase alpha/beta/alpha" evidence="8">
    <location>
        <begin position="520"/>
        <end position="620"/>
    </location>
</feature>
<evidence type="ECO:0000256" key="3">
    <source>
        <dbReference type="ARBA" id="ARBA00022490"/>
    </source>
</evidence>
<proteinExistence type="inferred from homology"/>
<dbReference type="CDD" id="cd04181">
    <property type="entry name" value="NTP_transferase"/>
    <property type="match status" value="1"/>
</dbReference>
<keyword evidence="5" id="KW-0648">Protein biosynthesis</keyword>
<dbReference type="Pfam" id="PF25084">
    <property type="entry name" value="LbH_EIF2B"/>
    <property type="match status" value="1"/>
</dbReference>
<dbReference type="InterPro" id="IPR016055">
    <property type="entry name" value="A-D-PHexomutase_a/b/a-I/II/III"/>
</dbReference>
<evidence type="ECO:0000259" key="8">
    <source>
        <dbReference type="Pfam" id="PF02879"/>
    </source>
</evidence>
<evidence type="ECO:0000256" key="2">
    <source>
        <dbReference type="ARBA" id="ARBA00010231"/>
    </source>
</evidence>
<dbReference type="InterPro" id="IPR056764">
    <property type="entry name" value="LbH_EIF2B3/5"/>
</dbReference>
<dbReference type="SUPFAM" id="SSF53448">
    <property type="entry name" value="Nucleotide-diphospho-sugar transferases"/>
    <property type="match status" value="1"/>
</dbReference>
<evidence type="ECO:0000256" key="1">
    <source>
        <dbReference type="ARBA" id="ARBA00004514"/>
    </source>
</evidence>